<dbReference type="InterPro" id="IPR005829">
    <property type="entry name" value="Sugar_transporter_CS"/>
</dbReference>
<dbReference type="GO" id="GO:0046943">
    <property type="term" value="F:carboxylic acid transmembrane transporter activity"/>
    <property type="evidence" value="ECO:0007669"/>
    <property type="project" value="TreeGrafter"/>
</dbReference>
<dbReference type="PANTHER" id="PTHR23508:SF10">
    <property type="entry name" value="CARBOXYLIC ACID TRANSPORTER PROTEIN HOMOLOG"/>
    <property type="match status" value="1"/>
</dbReference>
<feature type="transmembrane region" description="Helical" evidence="5">
    <location>
        <begin position="271"/>
        <end position="290"/>
    </location>
</feature>
<dbReference type="InterPro" id="IPR011701">
    <property type="entry name" value="MFS"/>
</dbReference>
<dbReference type="AlphaFoldDB" id="A0A6A9QUY2"/>
<evidence type="ECO:0000313" key="7">
    <source>
        <dbReference type="EMBL" id="MUN29623.1"/>
    </source>
</evidence>
<keyword evidence="3 5" id="KW-1133">Transmembrane helix</keyword>
<keyword evidence="4 5" id="KW-0472">Membrane</keyword>
<name>A0A6A9QUY2_SULME</name>
<dbReference type="PANTHER" id="PTHR23508">
    <property type="entry name" value="CARBOXYLIC ACID TRANSPORTER PROTEIN HOMOLOG"/>
    <property type="match status" value="1"/>
</dbReference>
<evidence type="ECO:0000256" key="1">
    <source>
        <dbReference type="ARBA" id="ARBA00004141"/>
    </source>
</evidence>
<keyword evidence="2 5" id="KW-0812">Transmembrane</keyword>
<dbReference type="Pfam" id="PF07690">
    <property type="entry name" value="MFS_1"/>
    <property type="match status" value="1"/>
</dbReference>
<comment type="subcellular location">
    <subcellularLocation>
        <location evidence="1">Membrane</location>
        <topology evidence="1">Multi-pass membrane protein</topology>
    </subcellularLocation>
</comment>
<feature type="transmembrane region" description="Helical" evidence="5">
    <location>
        <begin position="12"/>
        <end position="32"/>
    </location>
</feature>
<sequence>MEKYIYATLASFSSWAGNIYDLLIITYVYEYLSKYLGMNTAEGTLLFALGLIFRVIGGYIFGKYADSHGRKAVLIMGTAGYSLAQAGIAFSPSIIVVLAFRSIQGLMMGAQWTAGTVIAYENAPLNLRSLINGVVQAGYGVGYAMTGISFLVFSPHMAGLGWRLFLLTGSVPLIVIPLILSKVSDVKTFSKKAETKVNVKEYIGVLIRASLVISGMFFSYYSVFAVYPDFVESLGISKSLVGEIMFASNMALAVSFIVFGRVADYISKRKLIIIGVVGEMIGIPMMLPLIHVLQTFSFMVIGLVLYTVSTGFWPLAPLLVIESVPVEVRSALTGLSYNLGSVMGGVGSIVMGTLVTLFGIGSAALWGNVLCYTALTVVLATLLTWNKGGNKIRI</sequence>
<feature type="transmembrane region" description="Helical" evidence="5">
    <location>
        <begin position="366"/>
        <end position="385"/>
    </location>
</feature>
<feature type="transmembrane region" description="Helical" evidence="5">
    <location>
        <begin position="160"/>
        <end position="181"/>
    </location>
</feature>
<dbReference type="GO" id="GO:0005886">
    <property type="term" value="C:plasma membrane"/>
    <property type="evidence" value="ECO:0007669"/>
    <property type="project" value="TreeGrafter"/>
</dbReference>
<reference evidence="7 8" key="1">
    <citation type="submission" date="2019-10" db="EMBL/GenBank/DDBJ databases">
        <title>Sequencing and Assembly of Multiple Reported Metal-Biooxidizing Members of the Extremely Thermoacidophilic Archaeal Family Sulfolobaceae.</title>
        <authorList>
            <person name="Counts J.A."/>
            <person name="Kelly R.M."/>
        </authorList>
    </citation>
    <scope>NUCLEOTIDE SEQUENCE [LARGE SCALE GENOMIC DNA]</scope>
    <source>
        <strain evidence="7 8">DSM 6482</strain>
    </source>
</reference>
<evidence type="ECO:0000259" key="6">
    <source>
        <dbReference type="PROSITE" id="PS50850"/>
    </source>
</evidence>
<evidence type="ECO:0000256" key="4">
    <source>
        <dbReference type="ARBA" id="ARBA00023136"/>
    </source>
</evidence>
<proteinExistence type="predicted"/>
<accession>A0A6A9QUY2</accession>
<evidence type="ECO:0000256" key="5">
    <source>
        <dbReference type="SAM" id="Phobius"/>
    </source>
</evidence>
<dbReference type="PROSITE" id="PS00217">
    <property type="entry name" value="SUGAR_TRANSPORT_2"/>
    <property type="match status" value="1"/>
</dbReference>
<dbReference type="Proteomes" id="UP000470772">
    <property type="component" value="Unassembled WGS sequence"/>
</dbReference>
<comment type="caution">
    <text evidence="7">The sequence shown here is derived from an EMBL/GenBank/DDBJ whole genome shotgun (WGS) entry which is preliminary data.</text>
</comment>
<dbReference type="RefSeq" id="WP_338116995.1">
    <property type="nucleotide sequence ID" value="NZ_WGGD01000005.1"/>
</dbReference>
<dbReference type="EMBL" id="WGGD01000005">
    <property type="protein sequence ID" value="MUN29623.1"/>
    <property type="molecule type" value="Genomic_DNA"/>
</dbReference>
<feature type="transmembrane region" description="Helical" evidence="5">
    <location>
        <begin position="202"/>
        <end position="227"/>
    </location>
</feature>
<protein>
    <submittedName>
        <fullName evidence="7">MFS transporter</fullName>
    </submittedName>
</protein>
<feature type="transmembrane region" description="Helical" evidence="5">
    <location>
        <begin position="337"/>
        <end position="360"/>
    </location>
</feature>
<feature type="transmembrane region" description="Helical" evidence="5">
    <location>
        <begin position="296"/>
        <end position="316"/>
    </location>
</feature>
<feature type="transmembrane region" description="Helical" evidence="5">
    <location>
        <begin position="44"/>
        <end position="62"/>
    </location>
</feature>
<feature type="transmembrane region" description="Helical" evidence="5">
    <location>
        <begin position="74"/>
        <end position="100"/>
    </location>
</feature>
<dbReference type="PROSITE" id="PS50850">
    <property type="entry name" value="MFS"/>
    <property type="match status" value="1"/>
</dbReference>
<feature type="transmembrane region" description="Helical" evidence="5">
    <location>
        <begin position="239"/>
        <end position="259"/>
    </location>
</feature>
<feature type="domain" description="Major facilitator superfamily (MFS) profile" evidence="6">
    <location>
        <begin position="7"/>
        <end position="392"/>
    </location>
</feature>
<evidence type="ECO:0000256" key="2">
    <source>
        <dbReference type="ARBA" id="ARBA00022692"/>
    </source>
</evidence>
<keyword evidence="8" id="KW-1185">Reference proteome</keyword>
<organism evidence="7 8">
    <name type="scientific">Sulfuracidifex metallicus DSM 6482 = JCM 9184</name>
    <dbReference type="NCBI Taxonomy" id="523847"/>
    <lineage>
        <taxon>Archaea</taxon>
        <taxon>Thermoproteota</taxon>
        <taxon>Thermoprotei</taxon>
        <taxon>Sulfolobales</taxon>
        <taxon>Sulfolobaceae</taxon>
        <taxon>Sulfuracidifex</taxon>
    </lineage>
</organism>
<gene>
    <name evidence="7" type="ORF">GC250_09290</name>
</gene>
<evidence type="ECO:0000313" key="8">
    <source>
        <dbReference type="Proteomes" id="UP000470772"/>
    </source>
</evidence>
<dbReference type="InterPro" id="IPR036259">
    <property type="entry name" value="MFS_trans_sf"/>
</dbReference>
<dbReference type="InterPro" id="IPR020846">
    <property type="entry name" value="MFS_dom"/>
</dbReference>
<evidence type="ECO:0000256" key="3">
    <source>
        <dbReference type="ARBA" id="ARBA00022989"/>
    </source>
</evidence>
<dbReference type="SUPFAM" id="SSF103473">
    <property type="entry name" value="MFS general substrate transporter"/>
    <property type="match status" value="1"/>
</dbReference>
<dbReference type="Gene3D" id="1.20.1250.20">
    <property type="entry name" value="MFS general substrate transporter like domains"/>
    <property type="match status" value="1"/>
</dbReference>